<feature type="transmembrane region" description="Helical" evidence="8">
    <location>
        <begin position="34"/>
        <end position="59"/>
    </location>
</feature>
<feature type="transmembrane region" description="Helical" evidence="8">
    <location>
        <begin position="105"/>
        <end position="126"/>
    </location>
</feature>
<protein>
    <submittedName>
        <fullName evidence="11">ABC transporter permease</fullName>
    </submittedName>
</protein>
<feature type="transmembrane region" description="Helical" evidence="8">
    <location>
        <begin position="291"/>
        <end position="310"/>
    </location>
</feature>
<dbReference type="InterPro" id="IPR000515">
    <property type="entry name" value="MetI-like"/>
</dbReference>
<accession>A0ABP5JXR2</accession>
<feature type="transmembrane region" description="Helical" evidence="8">
    <location>
        <begin position="243"/>
        <end position="261"/>
    </location>
</feature>
<comment type="caution">
    <text evidence="11">The sequence shown here is derived from an EMBL/GenBank/DDBJ whole genome shotgun (WGS) entry which is preliminary data.</text>
</comment>
<evidence type="ECO:0000256" key="8">
    <source>
        <dbReference type="RuleBase" id="RU363032"/>
    </source>
</evidence>
<gene>
    <name evidence="11" type="ORF">GCM10009843_20950</name>
</gene>
<evidence type="ECO:0000259" key="10">
    <source>
        <dbReference type="PROSITE" id="PS50928"/>
    </source>
</evidence>
<evidence type="ECO:0000256" key="1">
    <source>
        <dbReference type="ARBA" id="ARBA00004651"/>
    </source>
</evidence>
<evidence type="ECO:0000313" key="11">
    <source>
        <dbReference type="EMBL" id="GAA2124335.1"/>
    </source>
</evidence>
<sequence length="321" mass="34626">MTAAPVPATKEPQAPGGPAAPQRRGIVGKSLGPLLALPGIVWLLLFFVAPLYVVLAVVFGGVDPIFRTVIPVWNPVRWSSEQPIYVLTHIVGEDGIFGPALLRTAVYVLTASVLCLVIAFPIAYYVARLAGRWRGLLLALLIAPFWISYMMRMLAWVNLLANDGLVNRIVSVGGLFPGDTVWLSGHSGVVILGLVYGYVPYMIIPLYAGLDRLPSELIEGARDLGAGRWSAFWRVTWPMSRPVVIASILLTCLPMLGDYFTSDLLSGSPQTSMVGNLINETVLTPGQTGQAGAFVLLVLIVSLLPMVYYVRSVQRADGAVV</sequence>
<evidence type="ECO:0000256" key="4">
    <source>
        <dbReference type="ARBA" id="ARBA00022475"/>
    </source>
</evidence>
<dbReference type="InterPro" id="IPR035906">
    <property type="entry name" value="MetI-like_sf"/>
</dbReference>
<proteinExistence type="inferred from homology"/>
<keyword evidence="3 8" id="KW-0813">Transport</keyword>
<keyword evidence="5 8" id="KW-0812">Transmembrane</keyword>
<keyword evidence="4" id="KW-1003">Cell membrane</keyword>
<feature type="compositionally biased region" description="Low complexity" evidence="9">
    <location>
        <begin position="12"/>
        <end position="22"/>
    </location>
</feature>
<comment type="similarity">
    <text evidence="2">Belongs to the binding-protein-dependent transport system permease family. CysTW subfamily.</text>
</comment>
<evidence type="ECO:0000256" key="9">
    <source>
        <dbReference type="SAM" id="MobiDB-lite"/>
    </source>
</evidence>
<reference evidence="12" key="1">
    <citation type="journal article" date="2019" name="Int. J. Syst. Evol. Microbiol.">
        <title>The Global Catalogue of Microorganisms (GCM) 10K type strain sequencing project: providing services to taxonomists for standard genome sequencing and annotation.</title>
        <authorList>
            <consortium name="The Broad Institute Genomics Platform"/>
            <consortium name="The Broad Institute Genome Sequencing Center for Infectious Disease"/>
            <person name="Wu L."/>
            <person name="Ma J."/>
        </authorList>
    </citation>
    <scope>NUCLEOTIDE SEQUENCE [LARGE SCALE GENOMIC DNA]</scope>
    <source>
        <strain evidence="12">JCM 16021</strain>
    </source>
</reference>
<dbReference type="PANTHER" id="PTHR42929:SF1">
    <property type="entry name" value="INNER MEMBRANE ABC TRANSPORTER PERMEASE PROTEIN YDCU-RELATED"/>
    <property type="match status" value="1"/>
</dbReference>
<feature type="transmembrane region" description="Helical" evidence="8">
    <location>
        <begin position="181"/>
        <end position="204"/>
    </location>
</feature>
<keyword evidence="6 8" id="KW-1133">Transmembrane helix</keyword>
<evidence type="ECO:0000256" key="2">
    <source>
        <dbReference type="ARBA" id="ARBA00007069"/>
    </source>
</evidence>
<evidence type="ECO:0000256" key="5">
    <source>
        <dbReference type="ARBA" id="ARBA00022692"/>
    </source>
</evidence>
<organism evidence="11 12">
    <name type="scientific">Nocardioides bigeumensis</name>
    <dbReference type="NCBI Taxonomy" id="433657"/>
    <lineage>
        <taxon>Bacteria</taxon>
        <taxon>Bacillati</taxon>
        <taxon>Actinomycetota</taxon>
        <taxon>Actinomycetes</taxon>
        <taxon>Propionibacteriales</taxon>
        <taxon>Nocardioidaceae</taxon>
        <taxon>Nocardioides</taxon>
    </lineage>
</organism>
<feature type="region of interest" description="Disordered" evidence="9">
    <location>
        <begin position="1"/>
        <end position="22"/>
    </location>
</feature>
<dbReference type="Proteomes" id="UP001500575">
    <property type="component" value="Unassembled WGS sequence"/>
</dbReference>
<evidence type="ECO:0000313" key="12">
    <source>
        <dbReference type="Proteomes" id="UP001500575"/>
    </source>
</evidence>
<dbReference type="Pfam" id="PF00528">
    <property type="entry name" value="BPD_transp_1"/>
    <property type="match status" value="1"/>
</dbReference>
<evidence type="ECO:0000256" key="3">
    <source>
        <dbReference type="ARBA" id="ARBA00022448"/>
    </source>
</evidence>
<keyword evidence="7 8" id="KW-0472">Membrane</keyword>
<dbReference type="SUPFAM" id="SSF161098">
    <property type="entry name" value="MetI-like"/>
    <property type="match status" value="1"/>
</dbReference>
<evidence type="ECO:0000256" key="7">
    <source>
        <dbReference type="ARBA" id="ARBA00023136"/>
    </source>
</evidence>
<feature type="transmembrane region" description="Helical" evidence="8">
    <location>
        <begin position="138"/>
        <end position="161"/>
    </location>
</feature>
<keyword evidence="12" id="KW-1185">Reference proteome</keyword>
<name>A0ABP5JXR2_9ACTN</name>
<dbReference type="PROSITE" id="PS50928">
    <property type="entry name" value="ABC_TM1"/>
    <property type="match status" value="1"/>
</dbReference>
<dbReference type="PANTHER" id="PTHR42929">
    <property type="entry name" value="INNER MEMBRANE ABC TRANSPORTER PERMEASE PROTEIN YDCU-RELATED-RELATED"/>
    <property type="match status" value="1"/>
</dbReference>
<comment type="subcellular location">
    <subcellularLocation>
        <location evidence="1 8">Cell membrane</location>
        <topology evidence="1 8">Multi-pass membrane protein</topology>
    </subcellularLocation>
</comment>
<evidence type="ECO:0000256" key="6">
    <source>
        <dbReference type="ARBA" id="ARBA00022989"/>
    </source>
</evidence>
<dbReference type="EMBL" id="BAAAQQ010000011">
    <property type="protein sequence ID" value="GAA2124335.1"/>
    <property type="molecule type" value="Genomic_DNA"/>
</dbReference>
<dbReference type="Gene3D" id="1.10.3720.10">
    <property type="entry name" value="MetI-like"/>
    <property type="match status" value="1"/>
</dbReference>
<feature type="domain" description="ABC transmembrane type-1" evidence="10">
    <location>
        <begin position="101"/>
        <end position="309"/>
    </location>
</feature>
<dbReference type="CDD" id="cd06261">
    <property type="entry name" value="TM_PBP2"/>
    <property type="match status" value="1"/>
</dbReference>
<dbReference type="RefSeq" id="WP_344303653.1">
    <property type="nucleotide sequence ID" value="NZ_BAAAQQ010000011.1"/>
</dbReference>